<sequence length="795" mass="90514">MLPDTSSNNHNNKYSRTKHQHHVTHNNNNNTMVSMTTEQSKEQRSMTSSSLNEDLYFSATEDDEEMLCSKCRKICRHCRCSREDHCLLPPTIQEKTYSISKFADQHPSSMGNDGDSGCSTEEYAWVPPGVSGELVNAYMNSLHEDKIPFVNSIGENYRAKQLLYQLPPHDSDSKHCHNLSEEEKRELRSFHGRRRKDCLGRGNVRLFPNVAEGSSGVCQQCSKRIVPGEVVVHAWRAGKEACWHPACFQCTTCQELLVDLVYFYQEGRVYCGRHHAELLKPRCSACDEIIFSDECTEAEGRFWHLGHFACYECDSSLGGQRYVMRDNHPICCVCFEKMFAEFCDSCGEPIGIDVGQMAHGSQHWHANEKCFSCFNCGQTLLGQPFLPKNGEIFCSSGCSRGIPPPNPVNPKYPPRSASRNRSYRPSSESSNNNSRDGYVSSSTMSPEPVRKIVEIRSKASYRSSLDKYGLAAAEKIGDIVRNMPNGGVIKEESDEKDETSSTCSSVASSRAKELPSFPPSNRHSKKPILRVPPKQRPKPTGPEIWIDMVPPKEATTHRKQEEDWEKQSVRSMRSNRSTTSTKKYGDAMSHLNGNDTIERLVQGERQINRRHRRRKVDDSYFSDYEVERRKRTQRRKQTPLVYQMDDEKPNIPLMTVKSRSTESLDAGKARVAGRRDERDGKKKRTKSETNLTNSKNYKSKNDAVANLRLNIDVNSPKKQSYNKMELSKKATNKKTESNDSRKTARSFGMFSAEDQQMTRINYVTQDDMAMDHRRNSKSPKKSKRKSKNQGQCVIS</sequence>
<dbReference type="PANTHER" id="PTHR24211:SF20">
    <property type="entry name" value="PROTEIN ESPINAS-RELATED"/>
    <property type="match status" value="1"/>
</dbReference>
<feature type="compositionally biased region" description="Low complexity" evidence="7">
    <location>
        <begin position="419"/>
        <end position="435"/>
    </location>
</feature>
<organism evidence="10">
    <name type="scientific">Clytia hemisphaerica</name>
    <dbReference type="NCBI Taxonomy" id="252671"/>
    <lineage>
        <taxon>Eukaryota</taxon>
        <taxon>Metazoa</taxon>
        <taxon>Cnidaria</taxon>
        <taxon>Hydrozoa</taxon>
        <taxon>Hydroidolina</taxon>
        <taxon>Leptothecata</taxon>
        <taxon>Obeliida</taxon>
        <taxon>Clytiidae</taxon>
        <taxon>Clytia</taxon>
    </lineage>
</organism>
<feature type="compositionally biased region" description="Basic and acidic residues" evidence="7">
    <location>
        <begin position="554"/>
        <end position="568"/>
    </location>
</feature>
<dbReference type="InterPro" id="IPR033725">
    <property type="entry name" value="LIM1_prickle"/>
</dbReference>
<dbReference type="AlphaFoldDB" id="I1YAR8"/>
<feature type="domain" description="PET" evidence="9">
    <location>
        <begin position="104"/>
        <end position="212"/>
    </location>
</feature>
<feature type="compositionally biased region" description="Low complexity" evidence="7">
    <location>
        <begin position="569"/>
        <end position="581"/>
    </location>
</feature>
<feature type="compositionally biased region" description="Basic and acidic residues" evidence="7">
    <location>
        <begin position="659"/>
        <end position="680"/>
    </location>
</feature>
<dbReference type="InterPro" id="IPR010442">
    <property type="entry name" value="PET_domain"/>
</dbReference>
<dbReference type="PROSITE" id="PS50023">
    <property type="entry name" value="LIM_DOMAIN_2"/>
    <property type="match status" value="2"/>
</dbReference>
<protein>
    <submittedName>
        <fullName evidence="10">LIM-domain protein prickle</fullName>
    </submittedName>
</protein>
<dbReference type="Pfam" id="PF06297">
    <property type="entry name" value="PET"/>
    <property type="match status" value="1"/>
</dbReference>
<keyword evidence="3" id="KW-0677">Repeat</keyword>
<evidence type="ECO:0000256" key="5">
    <source>
        <dbReference type="ARBA" id="ARBA00023038"/>
    </source>
</evidence>
<feature type="region of interest" description="Disordered" evidence="7">
    <location>
        <begin position="658"/>
        <end position="795"/>
    </location>
</feature>
<feature type="compositionally biased region" description="Polar residues" evidence="7">
    <location>
        <begin position="753"/>
        <end position="764"/>
    </location>
</feature>
<keyword evidence="2 6" id="KW-0479">Metal-binding</keyword>
<feature type="region of interest" description="Disordered" evidence="7">
    <location>
        <begin position="486"/>
        <end position="591"/>
    </location>
</feature>
<feature type="region of interest" description="Disordered" evidence="7">
    <location>
        <begin position="405"/>
        <end position="446"/>
    </location>
</feature>
<name>I1YAR8_9CNID</name>
<evidence type="ECO:0000313" key="10">
    <source>
        <dbReference type="EMBL" id="AFI99121.1"/>
    </source>
</evidence>
<feature type="compositionally biased region" description="Polar residues" evidence="7">
    <location>
        <begin position="712"/>
        <end position="722"/>
    </location>
</feature>
<dbReference type="PROSITE" id="PS00478">
    <property type="entry name" value="LIM_DOMAIN_1"/>
    <property type="match status" value="1"/>
</dbReference>
<dbReference type="Gene3D" id="2.10.110.10">
    <property type="entry name" value="Cysteine Rich Protein"/>
    <property type="match status" value="3"/>
</dbReference>
<feature type="compositionally biased region" description="Basic and acidic residues" evidence="7">
    <location>
        <begin position="725"/>
        <end position="742"/>
    </location>
</feature>
<accession>I1YAR8</accession>
<feature type="compositionally biased region" description="Polar residues" evidence="7">
    <location>
        <begin position="1"/>
        <end position="12"/>
    </location>
</feature>
<evidence type="ECO:0000256" key="6">
    <source>
        <dbReference type="PROSITE-ProRule" id="PRU00125"/>
    </source>
</evidence>
<dbReference type="CDD" id="cd09415">
    <property type="entry name" value="LIM1_Prickle"/>
    <property type="match status" value="1"/>
</dbReference>
<dbReference type="EMBL" id="JQ439007">
    <property type="protein sequence ID" value="AFI99121.1"/>
    <property type="molecule type" value="mRNA"/>
</dbReference>
<dbReference type="SUPFAM" id="SSF57716">
    <property type="entry name" value="Glucocorticoid receptor-like (DNA-binding domain)"/>
    <property type="match status" value="2"/>
</dbReference>
<dbReference type="InterPro" id="IPR047120">
    <property type="entry name" value="Pk/Esn/Tes"/>
</dbReference>
<evidence type="ECO:0000256" key="3">
    <source>
        <dbReference type="ARBA" id="ARBA00022737"/>
    </source>
</evidence>
<feature type="compositionally biased region" description="Basic residues" evidence="7">
    <location>
        <begin position="774"/>
        <end position="787"/>
    </location>
</feature>
<feature type="compositionally biased region" description="Low complexity" evidence="7">
    <location>
        <begin position="25"/>
        <end position="37"/>
    </location>
</feature>
<feature type="domain" description="LIM zinc-binding" evidence="8">
    <location>
        <begin position="216"/>
        <end position="280"/>
    </location>
</feature>
<keyword evidence="4 6" id="KW-0862">Zinc</keyword>
<evidence type="ECO:0000259" key="9">
    <source>
        <dbReference type="PROSITE" id="PS51303"/>
    </source>
</evidence>
<dbReference type="Pfam" id="PF00412">
    <property type="entry name" value="LIM"/>
    <property type="match status" value="3"/>
</dbReference>
<dbReference type="SMART" id="SM00132">
    <property type="entry name" value="LIM"/>
    <property type="match status" value="3"/>
</dbReference>
<evidence type="ECO:0000259" key="8">
    <source>
        <dbReference type="PROSITE" id="PS50023"/>
    </source>
</evidence>
<evidence type="ECO:0000256" key="4">
    <source>
        <dbReference type="ARBA" id="ARBA00022833"/>
    </source>
</evidence>
<proteinExistence type="evidence at transcript level"/>
<dbReference type="PANTHER" id="PTHR24211">
    <property type="entry name" value="LIM DOMAIN-CONTAINING PROTEIN"/>
    <property type="match status" value="1"/>
</dbReference>
<dbReference type="InterPro" id="IPR001781">
    <property type="entry name" value="Znf_LIM"/>
</dbReference>
<keyword evidence="5 6" id="KW-0440">LIM domain</keyword>
<dbReference type="InterPro" id="IPR033723">
    <property type="entry name" value="PET_prickle"/>
</dbReference>
<reference evidence="10" key="1">
    <citation type="submission" date="2012-01" db="EMBL/GenBank/DDBJ databases">
        <title>Conserved Wnt/PCP pathway proteins in a hydrozoan Clytia hemisphaerica.</title>
        <authorList>
            <person name="Momose T."/>
            <person name="Houliston E."/>
        </authorList>
    </citation>
    <scope>NUCLEOTIDE SEQUENCE</scope>
</reference>
<feature type="compositionally biased region" description="Basic residues" evidence="7">
    <location>
        <begin position="13"/>
        <end position="24"/>
    </location>
</feature>
<feature type="compositionally biased region" description="Basic residues" evidence="7">
    <location>
        <begin position="522"/>
        <end position="537"/>
    </location>
</feature>
<dbReference type="FunFam" id="2.10.110.10:FF:000005">
    <property type="entry name" value="Testin isoform 1"/>
    <property type="match status" value="1"/>
</dbReference>
<feature type="compositionally biased region" description="Low complexity" evidence="7">
    <location>
        <begin position="500"/>
        <end position="509"/>
    </location>
</feature>
<dbReference type="CDD" id="cd09418">
    <property type="entry name" value="LIM2_Prickle"/>
    <property type="match status" value="1"/>
</dbReference>
<dbReference type="GO" id="GO:0008270">
    <property type="term" value="F:zinc ion binding"/>
    <property type="evidence" value="ECO:0007669"/>
    <property type="project" value="InterPro"/>
</dbReference>
<feature type="domain" description="LIM zinc-binding" evidence="8">
    <location>
        <begin position="281"/>
        <end position="341"/>
    </location>
</feature>
<evidence type="ECO:0000256" key="2">
    <source>
        <dbReference type="ARBA" id="ARBA00022723"/>
    </source>
</evidence>
<dbReference type="PROSITE" id="PS51303">
    <property type="entry name" value="PET"/>
    <property type="match status" value="1"/>
</dbReference>
<dbReference type="FunFam" id="2.10.110.10:FF:000035">
    <property type="entry name" value="prickle-like protein 2 isoform X1"/>
    <property type="match status" value="1"/>
</dbReference>
<comment type="similarity">
    <text evidence="1">Belongs to the prickle / espinas / testin family.</text>
</comment>
<feature type="region of interest" description="Disordered" evidence="7">
    <location>
        <begin position="1"/>
        <end position="49"/>
    </location>
</feature>
<dbReference type="CDD" id="cd09827">
    <property type="entry name" value="PET_Prickle"/>
    <property type="match status" value="1"/>
</dbReference>
<dbReference type="CDD" id="cd09342">
    <property type="entry name" value="LIM3_Testin_like"/>
    <property type="match status" value="1"/>
</dbReference>
<evidence type="ECO:0000256" key="1">
    <source>
        <dbReference type="ARBA" id="ARBA00008268"/>
    </source>
</evidence>
<dbReference type="InterPro" id="IPR033726">
    <property type="entry name" value="LIM2_prickle"/>
</dbReference>
<evidence type="ECO:0000256" key="7">
    <source>
        <dbReference type="SAM" id="MobiDB-lite"/>
    </source>
</evidence>